<dbReference type="SUPFAM" id="SSF47616">
    <property type="entry name" value="GST C-terminal domain-like"/>
    <property type="match status" value="1"/>
</dbReference>
<keyword evidence="4" id="KW-1185">Reference proteome</keyword>
<comment type="caution">
    <text evidence="3">The sequence shown here is derived from an EMBL/GenBank/DDBJ whole genome shotgun (WGS) entry which is preliminary data.</text>
</comment>
<evidence type="ECO:0000256" key="1">
    <source>
        <dbReference type="SAM" id="MobiDB-lite"/>
    </source>
</evidence>
<evidence type="ECO:0000259" key="2">
    <source>
        <dbReference type="PROSITE" id="PS50405"/>
    </source>
</evidence>
<dbReference type="InterPro" id="IPR010987">
    <property type="entry name" value="Glutathione-S-Trfase_C-like"/>
</dbReference>
<sequence length="404" mass="45783">MLPLADLFPHATGAASKTVEAHQDPQDLVFYAAWRSWITLEEKGIPYQYKEVNPYKKEKHFLGRLSDAQAESPPEDPYSKAYARIWVDYVGKAFVPAFMRLLMTQGTEKQDAARAELYDVLRKFSAQIKGPYFLGEHFSLVDIAIAPWIPRDVIAAEHRGYSRDQAGAQWKRYAEHVEQRESVLRTRSDKDKCPGQAEDAPDTSLLSHPEGRCCVRPCTHWYSFLDANIARKFNDLGTAIDALLTRWKEPPDNSNNGEEPPLRPRWIRLSVCSMELFTGLLIATSLLIHRSRTTTLLAILPPKTPNTTPTPLNRRIFIQTCGNWRTNGTIYPLSACTLTRVEKNILFLQIKGEYSGWQLNIDKSVVDGRPVGDTHNEEKACRTVSRLWNKAGGKGTILTSLNEK</sequence>
<dbReference type="CDD" id="cd00570">
    <property type="entry name" value="GST_N_family"/>
    <property type="match status" value="1"/>
</dbReference>
<dbReference type="EMBL" id="JARKIF010000002">
    <property type="protein sequence ID" value="KAJ7647720.1"/>
    <property type="molecule type" value="Genomic_DNA"/>
</dbReference>
<dbReference type="InterPro" id="IPR036282">
    <property type="entry name" value="Glutathione-S-Trfase_C_sf"/>
</dbReference>
<feature type="domain" description="GST C-terminal" evidence="2">
    <location>
        <begin position="76"/>
        <end position="205"/>
    </location>
</feature>
<evidence type="ECO:0000313" key="4">
    <source>
        <dbReference type="Proteomes" id="UP001221142"/>
    </source>
</evidence>
<gene>
    <name evidence="3" type="ORF">FB45DRAFT_860810</name>
</gene>
<dbReference type="PANTHER" id="PTHR43968">
    <property type="match status" value="1"/>
</dbReference>
<organism evidence="3 4">
    <name type="scientific">Roridomyces roridus</name>
    <dbReference type="NCBI Taxonomy" id="1738132"/>
    <lineage>
        <taxon>Eukaryota</taxon>
        <taxon>Fungi</taxon>
        <taxon>Dikarya</taxon>
        <taxon>Basidiomycota</taxon>
        <taxon>Agaricomycotina</taxon>
        <taxon>Agaricomycetes</taxon>
        <taxon>Agaricomycetidae</taxon>
        <taxon>Agaricales</taxon>
        <taxon>Marasmiineae</taxon>
        <taxon>Mycenaceae</taxon>
        <taxon>Roridomyces</taxon>
    </lineage>
</organism>
<reference evidence="3" key="1">
    <citation type="submission" date="2023-03" db="EMBL/GenBank/DDBJ databases">
        <title>Massive genome expansion in bonnet fungi (Mycena s.s.) driven by repeated elements and novel gene families across ecological guilds.</title>
        <authorList>
            <consortium name="Lawrence Berkeley National Laboratory"/>
            <person name="Harder C.B."/>
            <person name="Miyauchi S."/>
            <person name="Viragh M."/>
            <person name="Kuo A."/>
            <person name="Thoen E."/>
            <person name="Andreopoulos B."/>
            <person name="Lu D."/>
            <person name="Skrede I."/>
            <person name="Drula E."/>
            <person name="Henrissat B."/>
            <person name="Morin E."/>
            <person name="Kohler A."/>
            <person name="Barry K."/>
            <person name="LaButti K."/>
            <person name="Morin E."/>
            <person name="Salamov A."/>
            <person name="Lipzen A."/>
            <person name="Mereny Z."/>
            <person name="Hegedus B."/>
            <person name="Baldrian P."/>
            <person name="Stursova M."/>
            <person name="Weitz H."/>
            <person name="Taylor A."/>
            <person name="Grigoriev I.V."/>
            <person name="Nagy L.G."/>
            <person name="Martin F."/>
            <person name="Kauserud H."/>
        </authorList>
    </citation>
    <scope>NUCLEOTIDE SEQUENCE</scope>
    <source>
        <strain evidence="3">9284</strain>
    </source>
</reference>
<name>A0AAD7G0W2_9AGAR</name>
<dbReference type="Gene3D" id="1.20.1050.10">
    <property type="match status" value="1"/>
</dbReference>
<feature type="compositionally biased region" description="Basic and acidic residues" evidence="1">
    <location>
        <begin position="181"/>
        <end position="193"/>
    </location>
</feature>
<accession>A0AAD7G0W2</accession>
<dbReference type="GO" id="GO:0005737">
    <property type="term" value="C:cytoplasm"/>
    <property type="evidence" value="ECO:0007669"/>
    <property type="project" value="TreeGrafter"/>
</dbReference>
<protein>
    <recommendedName>
        <fullName evidence="2">GST C-terminal domain-containing protein</fullName>
    </recommendedName>
</protein>
<dbReference type="Gene3D" id="3.40.30.10">
    <property type="entry name" value="Glutaredoxin"/>
    <property type="match status" value="1"/>
</dbReference>
<dbReference type="Proteomes" id="UP001221142">
    <property type="component" value="Unassembled WGS sequence"/>
</dbReference>
<feature type="region of interest" description="Disordered" evidence="1">
    <location>
        <begin position="181"/>
        <end position="204"/>
    </location>
</feature>
<dbReference type="PANTHER" id="PTHR43968:SF13">
    <property type="entry name" value="GLUTATHIONE TRANSFERASE OMEGA-1"/>
    <property type="match status" value="1"/>
</dbReference>
<proteinExistence type="predicted"/>
<dbReference type="Pfam" id="PF13410">
    <property type="entry name" value="GST_C_2"/>
    <property type="match status" value="1"/>
</dbReference>
<dbReference type="PROSITE" id="PS50405">
    <property type="entry name" value="GST_CTER"/>
    <property type="match status" value="1"/>
</dbReference>
<dbReference type="InterPro" id="IPR050983">
    <property type="entry name" value="GST_Omega/HSP26"/>
</dbReference>
<dbReference type="AlphaFoldDB" id="A0AAD7G0W2"/>
<evidence type="ECO:0000313" key="3">
    <source>
        <dbReference type="EMBL" id="KAJ7647720.1"/>
    </source>
</evidence>